<accession>A0A6G6IVL1</accession>
<dbReference type="AlphaFoldDB" id="A0A6G6IVL1"/>
<evidence type="ECO:0000313" key="2">
    <source>
        <dbReference type="Proteomes" id="UP000501063"/>
    </source>
</evidence>
<gene>
    <name evidence="1" type="ORF">G5B91_12510</name>
</gene>
<sequence>MSAFVASGDATNGVTINSDDFWPGIDLDTLRDDMRIGSDVSNAKLETAVVAALLNVNRQLVEWQGMQQDRGYSTLSQVPAKKVNGESALVLHYQRAVRCATAAELLERYRGYDTTNNGNQNAEERAPTIDEYRRDLAWALSDLVNRPRSTVELI</sequence>
<organism evidence="1 2">
    <name type="scientific">Pseudomonas nitroreducens</name>
    <dbReference type="NCBI Taxonomy" id="46680"/>
    <lineage>
        <taxon>Bacteria</taxon>
        <taxon>Pseudomonadati</taxon>
        <taxon>Pseudomonadota</taxon>
        <taxon>Gammaproteobacteria</taxon>
        <taxon>Pseudomonadales</taxon>
        <taxon>Pseudomonadaceae</taxon>
        <taxon>Pseudomonas</taxon>
    </lineage>
</organism>
<dbReference type="InterPro" id="IPR009225">
    <property type="entry name" value="Phage_head_completion_GpL"/>
</dbReference>
<dbReference type="Pfam" id="PF05926">
    <property type="entry name" value="Phage_GPL"/>
    <property type="match status" value="1"/>
</dbReference>
<protein>
    <submittedName>
        <fullName evidence="1">Head completion/stabilization protein</fullName>
    </submittedName>
</protein>
<dbReference type="RefSeq" id="WP_024763273.1">
    <property type="nucleotide sequence ID" value="NZ_CP049140.1"/>
</dbReference>
<reference evidence="1 2" key="1">
    <citation type="submission" date="2020-02" db="EMBL/GenBank/DDBJ databases">
        <title>Integrative conjugative elements (ICEs) and plasmids drive adaptation of Pseudomonas nitroreducens strain HBP1 to wastewater environment.</title>
        <authorList>
            <person name="Sentchilo V."/>
            <person name="Carraro N."/>
            <person name="Bertelli C."/>
            <person name="van der Meer J.R."/>
        </authorList>
    </citation>
    <scope>NUCLEOTIDE SEQUENCE [LARGE SCALE GENOMIC DNA]</scope>
    <source>
        <strain evidence="1 2">HBP1</strain>
    </source>
</reference>
<dbReference type="EMBL" id="CP049140">
    <property type="protein sequence ID" value="QIE87042.1"/>
    <property type="molecule type" value="Genomic_DNA"/>
</dbReference>
<proteinExistence type="predicted"/>
<dbReference type="Proteomes" id="UP000501063">
    <property type="component" value="Chromosome"/>
</dbReference>
<evidence type="ECO:0000313" key="1">
    <source>
        <dbReference type="EMBL" id="QIE87042.1"/>
    </source>
</evidence>
<name>A0A6G6IVL1_PSENT</name>
<dbReference type="KEGG" id="pnt:G5B91_12510"/>